<evidence type="ECO:0000313" key="3">
    <source>
        <dbReference type="EMBL" id="KAI3404815.2"/>
    </source>
</evidence>
<name>A0AAI9SY10_9ASCO</name>
<evidence type="ECO:0000313" key="4">
    <source>
        <dbReference type="Proteomes" id="UP001202479"/>
    </source>
</evidence>
<dbReference type="Gene3D" id="1.10.287.110">
    <property type="entry name" value="DnaJ domain"/>
    <property type="match status" value="1"/>
</dbReference>
<evidence type="ECO:0000259" key="2">
    <source>
        <dbReference type="PROSITE" id="PS50076"/>
    </source>
</evidence>
<dbReference type="EMBL" id="JAHUZD010000074">
    <property type="protein sequence ID" value="KAI3404815.2"/>
    <property type="molecule type" value="Genomic_DNA"/>
</dbReference>
<accession>A0AAI9SY10</accession>
<dbReference type="Proteomes" id="UP001202479">
    <property type="component" value="Unassembled WGS sequence"/>
</dbReference>
<dbReference type="CDD" id="cd06257">
    <property type="entry name" value="DnaJ"/>
    <property type="match status" value="1"/>
</dbReference>
<organism evidence="3 4">
    <name type="scientific">Candida oxycetoniae</name>
    <dbReference type="NCBI Taxonomy" id="497107"/>
    <lineage>
        <taxon>Eukaryota</taxon>
        <taxon>Fungi</taxon>
        <taxon>Dikarya</taxon>
        <taxon>Ascomycota</taxon>
        <taxon>Saccharomycotina</taxon>
        <taxon>Pichiomycetes</taxon>
        <taxon>Debaryomycetaceae</taxon>
        <taxon>Candida/Lodderomyces clade</taxon>
        <taxon>Candida</taxon>
    </lineage>
</organism>
<dbReference type="Pfam" id="PF00226">
    <property type="entry name" value="DnaJ"/>
    <property type="match status" value="1"/>
</dbReference>
<proteinExistence type="predicted"/>
<comment type="caution">
    <text evidence="3">The sequence shown here is derived from an EMBL/GenBank/DDBJ whole genome shotgun (WGS) entry which is preliminary data.</text>
</comment>
<dbReference type="AlphaFoldDB" id="A0AAI9SY10"/>
<dbReference type="PROSITE" id="PS50076">
    <property type="entry name" value="DNAJ_2"/>
    <property type="match status" value="1"/>
</dbReference>
<dbReference type="InterPro" id="IPR036869">
    <property type="entry name" value="J_dom_sf"/>
</dbReference>
<dbReference type="SMART" id="SM00271">
    <property type="entry name" value="DnaJ"/>
    <property type="match status" value="1"/>
</dbReference>
<feature type="compositionally biased region" description="Basic residues" evidence="1">
    <location>
        <begin position="206"/>
        <end position="223"/>
    </location>
</feature>
<dbReference type="InterPro" id="IPR001623">
    <property type="entry name" value="DnaJ_domain"/>
</dbReference>
<dbReference type="PANTHER" id="PTHR46620">
    <property type="entry name" value="J DOMAIN-CONTAINING PROTEIN SPF31"/>
    <property type="match status" value="1"/>
</dbReference>
<feature type="region of interest" description="Disordered" evidence="1">
    <location>
        <begin position="196"/>
        <end position="223"/>
    </location>
</feature>
<sequence>MSDELQRILSIEESALNRNTEIDRILKCPDSDYFAVMEINPLAISIEELVSLVKKIYRKKSLLIHPDKTDHPEASKAFDKLKKAEQVLSATGEEDDKYKEKHRLYSIYKAAAQSTTTSDMSQNFDFYDETNVKVRQKVDEILLDELNQLDLQKLAKQTEEMRKHDFQKQLNKERELKRQMEAKWEQDRDYRVNNWRKYSNKIEKKQKQKQKQKQKKKKPEVLV</sequence>
<reference evidence="3" key="1">
    <citation type="journal article" date="2022" name="DNA Res.">
        <title>Genome analysis of five recently described species of the CUG-Ser clade uncovers Candida theae as a new hybrid lineage with pathogenic potential in the Candida parapsilosis species complex.</title>
        <authorList>
            <person name="Mixao V."/>
            <person name="Del Olmo V."/>
            <person name="Hegedusova E."/>
            <person name="Saus E."/>
            <person name="Pryszcz L."/>
            <person name="Cillingova A."/>
            <person name="Nosek J."/>
            <person name="Gabaldon T."/>
        </authorList>
    </citation>
    <scope>NUCLEOTIDE SEQUENCE</scope>
    <source>
        <strain evidence="3">CBS 10844</strain>
    </source>
</reference>
<dbReference type="SUPFAM" id="SSF46565">
    <property type="entry name" value="Chaperone J-domain"/>
    <property type="match status" value="1"/>
</dbReference>
<gene>
    <name evidence="3" type="ORF">KGF56_002332</name>
</gene>
<evidence type="ECO:0000256" key="1">
    <source>
        <dbReference type="SAM" id="MobiDB-lite"/>
    </source>
</evidence>
<feature type="domain" description="J" evidence="2">
    <location>
        <begin position="32"/>
        <end position="99"/>
    </location>
</feature>
<keyword evidence="4" id="KW-1185">Reference proteome</keyword>
<dbReference type="GeneID" id="73379949"/>
<dbReference type="PANTHER" id="PTHR46620:SF1">
    <property type="entry name" value="J DOMAIN-CONTAINING PROTEIN SPF31"/>
    <property type="match status" value="1"/>
</dbReference>
<protein>
    <submittedName>
        <fullName evidence="3">Spf31</fullName>
    </submittedName>
</protein>
<dbReference type="RefSeq" id="XP_049180560.1">
    <property type="nucleotide sequence ID" value="XM_049323549.1"/>
</dbReference>